<dbReference type="RefSeq" id="WP_091492221.1">
    <property type="nucleotide sequence ID" value="NZ_FOMH01000003.1"/>
</dbReference>
<evidence type="ECO:0000313" key="2">
    <source>
        <dbReference type="EMBL" id="SFD01077.1"/>
    </source>
</evidence>
<feature type="domain" description="HTH cro/C1-type" evidence="1">
    <location>
        <begin position="96"/>
        <end position="151"/>
    </location>
</feature>
<dbReference type="GO" id="GO:0003677">
    <property type="term" value="F:DNA binding"/>
    <property type="evidence" value="ECO:0007669"/>
    <property type="project" value="InterPro"/>
</dbReference>
<evidence type="ECO:0000313" key="3">
    <source>
        <dbReference type="Proteomes" id="UP000199672"/>
    </source>
</evidence>
<sequence length="186" mass="21858">MKAHLDIEKLISDDLISNELDYERALVAERKLRLLSKESVHFKNLRIKLRRVIEKYENQEWSDVNNFDTDKLIEIDKYEEIAELERVFIENRKYSIREKLKDLDLTQGDLAVILGHKSKTHMSELINGIKPFTLKDLVIINRVLKIEIGLLIPVFLSKDDQLRLNEIVKVLDKPKVKLNLKDLIVS</sequence>
<protein>
    <recommendedName>
        <fullName evidence="1">HTH cro/C1-type domain-containing protein</fullName>
    </recommendedName>
</protein>
<accession>A0A1I1NU51</accession>
<gene>
    <name evidence="2" type="ORF">SAMN05216297_103453</name>
</gene>
<keyword evidence="3" id="KW-1185">Reference proteome</keyword>
<dbReference type="OrthoDB" id="1339093at2"/>
<dbReference type="InterPro" id="IPR001387">
    <property type="entry name" value="Cro/C1-type_HTH"/>
</dbReference>
<reference evidence="3" key="1">
    <citation type="submission" date="2016-10" db="EMBL/GenBank/DDBJ databases">
        <authorList>
            <person name="Varghese N."/>
            <person name="Submissions S."/>
        </authorList>
    </citation>
    <scope>NUCLEOTIDE SEQUENCE [LARGE SCALE GENOMIC DNA]</scope>
    <source>
        <strain evidence="3">CGMCC 1.10370</strain>
    </source>
</reference>
<dbReference type="STRING" id="739143.SAMN05216297_103453"/>
<dbReference type="AlphaFoldDB" id="A0A1I1NU51"/>
<dbReference type="InterPro" id="IPR010982">
    <property type="entry name" value="Lambda_DNA-bd_dom_sf"/>
</dbReference>
<name>A0A1I1NU51_9FLAO</name>
<organism evidence="2 3">
    <name type="scientific">Flavobacterium phragmitis</name>
    <dbReference type="NCBI Taxonomy" id="739143"/>
    <lineage>
        <taxon>Bacteria</taxon>
        <taxon>Pseudomonadati</taxon>
        <taxon>Bacteroidota</taxon>
        <taxon>Flavobacteriia</taxon>
        <taxon>Flavobacteriales</taxon>
        <taxon>Flavobacteriaceae</taxon>
        <taxon>Flavobacterium</taxon>
    </lineage>
</organism>
<dbReference type="SUPFAM" id="SSF47413">
    <property type="entry name" value="lambda repressor-like DNA-binding domains"/>
    <property type="match status" value="1"/>
</dbReference>
<dbReference type="Gene3D" id="1.10.260.40">
    <property type="entry name" value="lambda repressor-like DNA-binding domains"/>
    <property type="match status" value="1"/>
</dbReference>
<dbReference type="EMBL" id="FOMH01000003">
    <property type="protein sequence ID" value="SFD01077.1"/>
    <property type="molecule type" value="Genomic_DNA"/>
</dbReference>
<dbReference type="PROSITE" id="PS50943">
    <property type="entry name" value="HTH_CROC1"/>
    <property type="match status" value="1"/>
</dbReference>
<evidence type="ECO:0000259" key="1">
    <source>
        <dbReference type="PROSITE" id="PS50943"/>
    </source>
</evidence>
<proteinExistence type="predicted"/>
<dbReference type="CDD" id="cd00093">
    <property type="entry name" value="HTH_XRE"/>
    <property type="match status" value="1"/>
</dbReference>
<dbReference type="Proteomes" id="UP000199672">
    <property type="component" value="Unassembled WGS sequence"/>
</dbReference>